<reference evidence="1 2" key="1">
    <citation type="submission" date="2019-07" db="EMBL/GenBank/DDBJ databases">
        <title>Complete genome sequence of bacteriophages infecting Erwinia pyrifoliae.</title>
        <authorList>
            <person name="Kim S.G."/>
            <person name="Park S.C."/>
        </authorList>
    </citation>
    <scope>NUCLEOTIDE SEQUENCE [LARGE SCALE GENOMIC DNA]</scope>
</reference>
<protein>
    <submittedName>
        <fullName evidence="1">Uncharacterized protein</fullName>
    </submittedName>
</protein>
<organism evidence="1 2">
    <name type="scientific">Erwinia phage pEp_SNUABM_01</name>
    <dbReference type="NCBI Taxonomy" id="2601643"/>
    <lineage>
        <taxon>Viruses</taxon>
        <taxon>Duplodnaviria</taxon>
        <taxon>Heunggongvirae</taxon>
        <taxon>Uroviricota</taxon>
        <taxon>Caudoviricetes</taxon>
        <taxon>Vequintavirinae</taxon>
        <taxon>Henunavirus</taxon>
        <taxon>Henunavirus SNUABM01</taxon>
    </lineage>
</organism>
<gene>
    <name evidence="1" type="ORF">pEpSNUABM01_225</name>
</gene>
<evidence type="ECO:0000313" key="2">
    <source>
        <dbReference type="Proteomes" id="UP000326545"/>
    </source>
</evidence>
<accession>A0A5J6DBD2</accession>
<sequence>MANAKNFFFLSGNVADRVEVEFRSFDDKMLLTFTDQADKFKTCRLEVVIRTEVKQTVNAVYRDSFISYALDCNGKQIQEGESSALTQDQVIGALISIVNDVFPIDGENLKA</sequence>
<proteinExistence type="predicted"/>
<name>A0A5J6DBD2_9CAUD</name>
<keyword evidence="2" id="KW-1185">Reference proteome</keyword>
<dbReference type="EMBL" id="MN184887">
    <property type="protein sequence ID" value="QEQ95051.1"/>
    <property type="molecule type" value="Genomic_DNA"/>
</dbReference>
<evidence type="ECO:0000313" key="1">
    <source>
        <dbReference type="EMBL" id="QEQ95051.1"/>
    </source>
</evidence>
<dbReference type="Proteomes" id="UP000326545">
    <property type="component" value="Segment"/>
</dbReference>